<feature type="compositionally biased region" description="Acidic residues" evidence="1">
    <location>
        <begin position="46"/>
        <end position="55"/>
    </location>
</feature>
<dbReference type="Proteomes" id="UP000887013">
    <property type="component" value="Unassembled WGS sequence"/>
</dbReference>
<accession>A0A8X6UCL9</accession>
<evidence type="ECO:0000313" key="3">
    <source>
        <dbReference type="Proteomes" id="UP000887013"/>
    </source>
</evidence>
<feature type="region of interest" description="Disordered" evidence="1">
    <location>
        <begin position="46"/>
        <end position="75"/>
    </location>
</feature>
<protein>
    <submittedName>
        <fullName evidence="2">Uncharacterized protein</fullName>
    </submittedName>
</protein>
<proteinExistence type="predicted"/>
<comment type="caution">
    <text evidence="2">The sequence shown here is derived from an EMBL/GenBank/DDBJ whole genome shotgun (WGS) entry which is preliminary data.</text>
</comment>
<organism evidence="2 3">
    <name type="scientific">Nephila pilipes</name>
    <name type="common">Giant wood spider</name>
    <name type="synonym">Nephila maculata</name>
    <dbReference type="NCBI Taxonomy" id="299642"/>
    <lineage>
        <taxon>Eukaryota</taxon>
        <taxon>Metazoa</taxon>
        <taxon>Ecdysozoa</taxon>
        <taxon>Arthropoda</taxon>
        <taxon>Chelicerata</taxon>
        <taxon>Arachnida</taxon>
        <taxon>Araneae</taxon>
        <taxon>Araneomorphae</taxon>
        <taxon>Entelegynae</taxon>
        <taxon>Araneoidea</taxon>
        <taxon>Nephilidae</taxon>
        <taxon>Nephila</taxon>
    </lineage>
</organism>
<evidence type="ECO:0000256" key="1">
    <source>
        <dbReference type="SAM" id="MobiDB-lite"/>
    </source>
</evidence>
<evidence type="ECO:0000313" key="2">
    <source>
        <dbReference type="EMBL" id="GFU17454.1"/>
    </source>
</evidence>
<name>A0A8X6UCL9_NEPPI</name>
<sequence length="75" mass="8742">MFQRFKCDVRIGIKRLREKFISNLSDKNDLAEILKNIVLFYDDSESENVDSEELETQVQDEGKEDSDIVASKNIE</sequence>
<reference evidence="2" key="1">
    <citation type="submission" date="2020-08" db="EMBL/GenBank/DDBJ databases">
        <title>Multicomponent nature underlies the extraordinary mechanical properties of spider dragline silk.</title>
        <authorList>
            <person name="Kono N."/>
            <person name="Nakamura H."/>
            <person name="Mori M."/>
            <person name="Yoshida Y."/>
            <person name="Ohtoshi R."/>
            <person name="Malay A.D."/>
            <person name="Moran D.A.P."/>
            <person name="Tomita M."/>
            <person name="Numata K."/>
            <person name="Arakawa K."/>
        </authorList>
    </citation>
    <scope>NUCLEOTIDE SEQUENCE</scope>
</reference>
<dbReference type="EMBL" id="BMAW01079938">
    <property type="protein sequence ID" value="GFU17454.1"/>
    <property type="molecule type" value="Genomic_DNA"/>
</dbReference>
<gene>
    <name evidence="2" type="ORF">NPIL_296601</name>
</gene>
<dbReference type="AlphaFoldDB" id="A0A8X6UCL9"/>
<keyword evidence="3" id="KW-1185">Reference proteome</keyword>